<dbReference type="KEGG" id="aue:C5O00_14300"/>
<evidence type="ECO:0000313" key="4">
    <source>
        <dbReference type="EMBL" id="AVI52265.1"/>
    </source>
</evidence>
<evidence type="ECO:0000259" key="3">
    <source>
        <dbReference type="Pfam" id="PF18962"/>
    </source>
</evidence>
<keyword evidence="1 2" id="KW-0732">Signal</keyword>
<feature type="chain" id="PRO_5015763684" description="Secretion system C-terminal sorting domain-containing protein" evidence="2">
    <location>
        <begin position="21"/>
        <end position="594"/>
    </location>
</feature>
<dbReference type="PANTHER" id="PTHR35580">
    <property type="entry name" value="CELL SURFACE GLYCOPROTEIN (S-LAYER PROTEIN)-LIKE PROTEIN"/>
    <property type="match status" value="1"/>
</dbReference>
<keyword evidence="5" id="KW-1185">Reference proteome</keyword>
<name>A0A2S0I044_9FLAO</name>
<accession>A0A2S0I044</accession>
<feature type="signal peptide" evidence="2">
    <location>
        <begin position="1"/>
        <end position="20"/>
    </location>
</feature>
<evidence type="ECO:0000256" key="2">
    <source>
        <dbReference type="SAM" id="SignalP"/>
    </source>
</evidence>
<reference evidence="4 5" key="1">
    <citation type="submission" date="2018-02" db="EMBL/GenBank/DDBJ databases">
        <title>Genomic analysis of the strain RR4-38 isolated from a seawater recirculating aquaculture system.</title>
        <authorList>
            <person name="Kim Y.-S."/>
            <person name="Jang Y.H."/>
            <person name="Kim K.-H."/>
        </authorList>
    </citation>
    <scope>NUCLEOTIDE SEQUENCE [LARGE SCALE GENOMIC DNA]</scope>
    <source>
        <strain evidence="4 5">RR4-38</strain>
    </source>
</reference>
<organism evidence="4 5">
    <name type="scientific">Pukyongia salina</name>
    <dbReference type="NCBI Taxonomy" id="2094025"/>
    <lineage>
        <taxon>Bacteria</taxon>
        <taxon>Pseudomonadati</taxon>
        <taxon>Bacteroidota</taxon>
        <taxon>Flavobacteriia</taxon>
        <taxon>Flavobacteriales</taxon>
        <taxon>Flavobacteriaceae</taxon>
        <taxon>Pukyongia</taxon>
    </lineage>
</organism>
<protein>
    <recommendedName>
        <fullName evidence="3">Secretion system C-terminal sorting domain-containing protein</fullName>
    </recommendedName>
</protein>
<gene>
    <name evidence="4" type="ORF">C5O00_14300</name>
</gene>
<dbReference type="NCBIfam" id="TIGR04183">
    <property type="entry name" value="Por_Secre_tail"/>
    <property type="match status" value="1"/>
</dbReference>
<evidence type="ECO:0000313" key="5">
    <source>
        <dbReference type="Proteomes" id="UP000238442"/>
    </source>
</evidence>
<dbReference type="SUPFAM" id="SSF50998">
    <property type="entry name" value="Quinoprotein alcohol dehydrogenase-like"/>
    <property type="match status" value="1"/>
</dbReference>
<proteinExistence type="predicted"/>
<dbReference type="OrthoDB" id="9811934at2"/>
<dbReference type="PANTHER" id="PTHR35580:SF1">
    <property type="entry name" value="PHYTASE-LIKE DOMAIN-CONTAINING PROTEIN"/>
    <property type="match status" value="1"/>
</dbReference>
<dbReference type="InterPro" id="IPR026444">
    <property type="entry name" value="Secre_tail"/>
</dbReference>
<evidence type="ECO:0000256" key="1">
    <source>
        <dbReference type="ARBA" id="ARBA00022729"/>
    </source>
</evidence>
<dbReference type="SUPFAM" id="SSF101898">
    <property type="entry name" value="NHL repeat"/>
    <property type="match status" value="1"/>
</dbReference>
<dbReference type="InterPro" id="IPR011047">
    <property type="entry name" value="Quinoprotein_ADH-like_sf"/>
</dbReference>
<dbReference type="AlphaFoldDB" id="A0A2S0I044"/>
<sequence length="594" mass="66140">MIRNILLFSFIYLFFYNSHAQTVEWVNGTGGPGPVDIGRIIETDSQGNVFVSGSFRDTVSFDPNSNNFDFTAGLFGDAFIQKFDADGNFLWARVFTSDAATEYPIMLIDSEDNIYLSAYFEGSIDLDPGPNQDIRTNSALGFEQSYIVKLNNDGEYIWGEAFENVSANQYTNIQSISFDSNENVFLAGEFQSTIDLDFGVGEHLINGPGGSAFFLKIDKDGEFLWAETLLAPLEDSFNITESLFTPTDEILIAGSYYGTDVDFDPGPGQFLFTSPSTNQDLFILKLDNSGNFLWARTAEGHDPGPFLGIGNEHIFSLDIDSNDDIYITGGYSFYINLEPGTSNFILDSGVPPCTSSCPDYNVPFIAKMSSDGDMIWAKQFDGPHQIVVAQGNIKRHSNLVWINEQGDLIYAINPYGTINFEINSVPYSFTSTNLYVTFLNVDPTNGEVLNVFFLGNDQHAWISDLKVYENIMYVTGGFGGELFFDPSHSLVSNGNTDAYTLKIREDSLFTQEFDIEKAISIYPNPTSDLLHMESPIQDITSVILYDLQGRQLNAFYDVSSKSQTLDLSTLSAAIYIVEIELSNGWRITRKLVKE</sequence>
<dbReference type="Proteomes" id="UP000238442">
    <property type="component" value="Chromosome"/>
</dbReference>
<dbReference type="EMBL" id="CP027062">
    <property type="protein sequence ID" value="AVI52265.1"/>
    <property type="molecule type" value="Genomic_DNA"/>
</dbReference>
<dbReference type="InterPro" id="IPR052918">
    <property type="entry name" value="Motility_Chemotaxis_Reg"/>
</dbReference>
<feature type="domain" description="Secretion system C-terminal sorting" evidence="3">
    <location>
        <begin position="521"/>
        <end position="591"/>
    </location>
</feature>
<dbReference type="Pfam" id="PF18962">
    <property type="entry name" value="Por_Secre_tail"/>
    <property type="match status" value="1"/>
</dbReference>
<dbReference type="RefSeq" id="WP_105217504.1">
    <property type="nucleotide sequence ID" value="NZ_CP027062.1"/>
</dbReference>